<dbReference type="GO" id="GO:0000159">
    <property type="term" value="C:protein phosphatase type 2A complex"/>
    <property type="evidence" value="ECO:0007669"/>
    <property type="project" value="InterPro"/>
</dbReference>
<dbReference type="FunFam" id="1.25.10.10:FF:000010">
    <property type="entry name" value="Serine/threonine-protein phosphatase 2A 56 kDa regulatory subunit"/>
    <property type="match status" value="1"/>
</dbReference>
<dbReference type="EMBL" id="OV170227">
    <property type="protein sequence ID" value="CAH0728297.1"/>
    <property type="molecule type" value="Genomic_DNA"/>
</dbReference>
<dbReference type="SMART" id="SM00015">
    <property type="entry name" value="IQ"/>
    <property type="match status" value="2"/>
</dbReference>
<protein>
    <recommendedName>
        <fullName evidence="5">Serine/threonine protein phosphatase 2A regulatory subunit</fullName>
    </recommendedName>
</protein>
<dbReference type="GO" id="GO:0072542">
    <property type="term" value="F:protein phosphatase activator activity"/>
    <property type="evidence" value="ECO:0007669"/>
    <property type="project" value="TreeGrafter"/>
</dbReference>
<dbReference type="OrthoDB" id="10264446at2759"/>
<organism evidence="3 4">
    <name type="scientific">Brenthis ino</name>
    <name type="common">lesser marbled fritillary</name>
    <dbReference type="NCBI Taxonomy" id="405034"/>
    <lineage>
        <taxon>Eukaryota</taxon>
        <taxon>Metazoa</taxon>
        <taxon>Ecdysozoa</taxon>
        <taxon>Arthropoda</taxon>
        <taxon>Hexapoda</taxon>
        <taxon>Insecta</taxon>
        <taxon>Pterygota</taxon>
        <taxon>Neoptera</taxon>
        <taxon>Endopterygota</taxon>
        <taxon>Lepidoptera</taxon>
        <taxon>Glossata</taxon>
        <taxon>Ditrysia</taxon>
        <taxon>Papilionoidea</taxon>
        <taxon>Nymphalidae</taxon>
        <taxon>Heliconiinae</taxon>
        <taxon>Argynnini</taxon>
        <taxon>Brenthis</taxon>
    </lineage>
</organism>
<feature type="compositionally biased region" description="Polar residues" evidence="2">
    <location>
        <begin position="1077"/>
        <end position="1088"/>
    </location>
</feature>
<dbReference type="Gene3D" id="1.25.10.10">
    <property type="entry name" value="Leucine-rich Repeat Variant"/>
    <property type="match status" value="1"/>
</dbReference>
<feature type="compositionally biased region" description="Basic and acidic residues" evidence="2">
    <location>
        <begin position="1060"/>
        <end position="1075"/>
    </location>
</feature>
<dbReference type="InterPro" id="IPR002554">
    <property type="entry name" value="PP2A_B56"/>
</dbReference>
<comment type="similarity">
    <text evidence="1">Belongs to the phosphatase 2A regulatory subunit B56 family.</text>
</comment>
<evidence type="ECO:0000256" key="2">
    <source>
        <dbReference type="SAM" id="MobiDB-lite"/>
    </source>
</evidence>
<gene>
    <name evidence="3" type="ORF">BINO364_LOCUS13533</name>
</gene>
<dbReference type="AlphaFoldDB" id="A0A8J9VAN4"/>
<dbReference type="SUPFAM" id="SSF48371">
    <property type="entry name" value="ARM repeat"/>
    <property type="match status" value="1"/>
</dbReference>
<evidence type="ECO:0000256" key="1">
    <source>
        <dbReference type="ARBA" id="ARBA00009745"/>
    </source>
</evidence>
<dbReference type="InterPro" id="IPR000048">
    <property type="entry name" value="IQ_motif_EF-hand-BS"/>
</dbReference>
<dbReference type="Pfam" id="PF01603">
    <property type="entry name" value="B56"/>
    <property type="match status" value="1"/>
</dbReference>
<accession>A0A8J9VAN4</accession>
<keyword evidence="4" id="KW-1185">Reference proteome</keyword>
<name>A0A8J9VAN4_9NEOP</name>
<dbReference type="GO" id="GO:0005829">
    <property type="term" value="C:cytosol"/>
    <property type="evidence" value="ECO:0007669"/>
    <property type="project" value="TreeGrafter"/>
</dbReference>
<dbReference type="PANTHER" id="PTHR10257">
    <property type="entry name" value="SERINE/THREONINE PROTEIN PHOSPHATASE 2A PP2A REGULATORY SUBUNIT B"/>
    <property type="match status" value="1"/>
</dbReference>
<dbReference type="GO" id="GO:0007165">
    <property type="term" value="P:signal transduction"/>
    <property type="evidence" value="ECO:0007669"/>
    <property type="project" value="InterPro"/>
</dbReference>
<dbReference type="Pfam" id="PF00612">
    <property type="entry name" value="IQ"/>
    <property type="match status" value="2"/>
</dbReference>
<evidence type="ECO:0008006" key="5">
    <source>
        <dbReference type="Google" id="ProtNLM"/>
    </source>
</evidence>
<proteinExistence type="inferred from homology"/>
<dbReference type="Gene3D" id="1.20.5.190">
    <property type="match status" value="1"/>
</dbReference>
<feature type="non-terminal residue" evidence="3">
    <location>
        <position position="1219"/>
    </location>
</feature>
<dbReference type="Gene3D" id="1.20.890.10">
    <property type="entry name" value="cAMP-dependent protein kinase regulatory subunit, dimerization-anchoring domain"/>
    <property type="match status" value="1"/>
</dbReference>
<reference evidence="3" key="1">
    <citation type="submission" date="2021-12" db="EMBL/GenBank/DDBJ databases">
        <authorList>
            <person name="Martin H S."/>
        </authorList>
    </citation>
    <scope>NUCLEOTIDE SEQUENCE</scope>
</reference>
<dbReference type="InterPro" id="IPR011989">
    <property type="entry name" value="ARM-like"/>
</dbReference>
<feature type="compositionally biased region" description="Basic and acidic residues" evidence="2">
    <location>
        <begin position="850"/>
        <end position="866"/>
    </location>
</feature>
<feature type="compositionally biased region" description="Low complexity" evidence="2">
    <location>
        <begin position="1042"/>
        <end position="1054"/>
    </location>
</feature>
<sequence>MSSGTFVDRIDPFAKRSVKKKTKKSQGSSRYRNTQDVELQALPLLKDVPTSEQEELFIRKLRQCCVAFDFMDPVADVKGKEIKRATLNELVEYITPGRGVLTEPVYPEIIKMISANLFRTLPPSENPDFDPEEDDPTLEASWPHLQLVYEFFLRFLESTDFQPTIGKKVIDQKFVLQLLDLFDSEDPRERDFLKTVLHRIYGKFLGLRAFIRKQINNIFLRFVYETEHFNGVGELLEILGSIINGFALPLKSEHKQFLVKVLLPLHKVKCLSLYHAQLAYCVVQFLEKDATLTEPVVRGLLKFWPKTCSQKEVMFLGEIEEILDVIEPAQFAKIQESLFRQIAKCVSSPHFQVAERALYFWNNEYILSLMEENNQVIMPIMFPALYRMSKEHWNQTIVTLVYNVLKTFMEMNSKLFDELTASYKAERQKEKKREKERDELWKRLGEMEISHKRQQAATGAALNRILQSSLSRAARTPPPAPLYIVCTIRAPRIWISPVLRIKMSRRSSRHYSARTPKMPLGLIGLMEELSRDVLRNNPTELYSFCAEHMKKLLIIRDGAKSKKFLTLEQKIELARTKVMERAAQRCENYDKKMQEIKNNESTRKVHLNNEEQYGQEQNVVIIQQSDLKKNIEPEIVGNIYNGKQISETLIENVIGTEADSSQLTDAIQCDNNENISSLTDHDLDNVSERKDIQAKNEESKDVQCSVGITKQDTNKIIIIDTEKNKIAQDCKPICDEEFNASIDESKNNIPDSELLSTEIGDILKEHDDNHEYIDSTKIELEINQHPIENNNTETNFDTIHDTKNENLQDTHDERDTKRMVENELCTTANVTVNENPKKDIEDTNLSLELEPTKEKINDETQNEKSRKLQNQANSNSMDLETAAITIQKVFRSFLFRNKTQSIDDATNVDINLLIEEKEKKDDCSQVNVNVNKDRRTLGVNRMDTMLQTVNEEKSLSLSTDDSSTLSSAATVIQARVRGFLVRNKFNNNKTTFSTSGIDSDGQSFPSIEGDNDNRKNKTVLNIHIVPESGHFMSRDESMLTSIDLSLDGSPPSSSNLHPLGYDKTERRKQLKREDAIQSISPPSNNSGKLSEDVDSVKEILINPDNTDQCDNKTNINDSIDKNISPINALNDENVSTVISKEETDAEQNVSFDYSMNLNRLSTLAEMASDEMDVITPNVCLDGNTPDSVSDIKLIHSGECHDVVLPTKVSRNDTSVVRGE</sequence>
<dbReference type="Proteomes" id="UP000838878">
    <property type="component" value="Chromosome 7"/>
</dbReference>
<dbReference type="PANTHER" id="PTHR10257:SF5">
    <property type="entry name" value="WIDERBORST, ISOFORM H"/>
    <property type="match status" value="1"/>
</dbReference>
<feature type="region of interest" description="Disordered" evidence="2">
    <location>
        <begin position="1042"/>
        <end position="1090"/>
    </location>
</feature>
<evidence type="ECO:0000313" key="4">
    <source>
        <dbReference type="Proteomes" id="UP000838878"/>
    </source>
</evidence>
<evidence type="ECO:0000313" key="3">
    <source>
        <dbReference type="EMBL" id="CAH0728297.1"/>
    </source>
</evidence>
<dbReference type="PROSITE" id="PS50096">
    <property type="entry name" value="IQ"/>
    <property type="match status" value="2"/>
</dbReference>
<feature type="region of interest" description="Disordered" evidence="2">
    <location>
        <begin position="848"/>
        <end position="874"/>
    </location>
</feature>
<dbReference type="InterPro" id="IPR016024">
    <property type="entry name" value="ARM-type_fold"/>
</dbReference>
<dbReference type="GO" id="GO:0005634">
    <property type="term" value="C:nucleus"/>
    <property type="evidence" value="ECO:0007669"/>
    <property type="project" value="TreeGrafter"/>
</dbReference>